<evidence type="ECO:0000256" key="1">
    <source>
        <dbReference type="SAM" id="SignalP"/>
    </source>
</evidence>
<organism evidence="2 3">
    <name type="scientific">Paenibacillus arenilitoris</name>
    <dbReference type="NCBI Taxonomy" id="2772299"/>
    <lineage>
        <taxon>Bacteria</taxon>
        <taxon>Bacillati</taxon>
        <taxon>Bacillota</taxon>
        <taxon>Bacilli</taxon>
        <taxon>Bacillales</taxon>
        <taxon>Paenibacillaceae</taxon>
        <taxon>Paenibacillus</taxon>
    </lineage>
</organism>
<protein>
    <recommendedName>
        <fullName evidence="4">Lipoprotein</fullName>
    </recommendedName>
</protein>
<feature type="signal peptide" evidence="1">
    <location>
        <begin position="1"/>
        <end position="17"/>
    </location>
</feature>
<keyword evidence="1" id="KW-0732">Signal</keyword>
<dbReference type="PROSITE" id="PS51257">
    <property type="entry name" value="PROKAR_LIPOPROTEIN"/>
    <property type="match status" value="1"/>
</dbReference>
<dbReference type="Proteomes" id="UP000632125">
    <property type="component" value="Unassembled WGS sequence"/>
</dbReference>
<gene>
    <name evidence="2" type="ORF">IDH41_10755</name>
</gene>
<name>A0A927H5L2_9BACL</name>
<dbReference type="AlphaFoldDB" id="A0A927H5L2"/>
<evidence type="ECO:0000313" key="2">
    <source>
        <dbReference type="EMBL" id="MBD2869060.1"/>
    </source>
</evidence>
<accession>A0A927H5L2</accession>
<feature type="chain" id="PRO_5037641629" description="Lipoprotein" evidence="1">
    <location>
        <begin position="18"/>
        <end position="161"/>
    </location>
</feature>
<reference evidence="2" key="1">
    <citation type="submission" date="2020-09" db="EMBL/GenBank/DDBJ databases">
        <title>A novel bacterium of genus Paenibacillus, isolated from South China Sea.</title>
        <authorList>
            <person name="Huang H."/>
            <person name="Mo K."/>
            <person name="Hu Y."/>
        </authorList>
    </citation>
    <scope>NUCLEOTIDE SEQUENCE</scope>
    <source>
        <strain evidence="2">IB182493</strain>
    </source>
</reference>
<dbReference type="EMBL" id="JACXIY010000013">
    <property type="protein sequence ID" value="MBD2869060.1"/>
    <property type="molecule type" value="Genomic_DNA"/>
</dbReference>
<sequence length="161" mass="18280">MRLIVALLLLAMSTACAAAANEEKQVPLRDSRANASQALLEAKDYKVNSYEGVAHSYTLTKEKLTELPYMMYWGLQSVDPLNYVGKEIIIDKFVVEDHPLAKGKVEVYVYSSEGQPFGGTSVPYRRRDDGGYWSMDGKTLEEIQPKSFQEWQKAWMARYTP</sequence>
<keyword evidence="3" id="KW-1185">Reference proteome</keyword>
<comment type="caution">
    <text evidence="2">The sequence shown here is derived from an EMBL/GenBank/DDBJ whole genome shotgun (WGS) entry which is preliminary data.</text>
</comment>
<evidence type="ECO:0008006" key="4">
    <source>
        <dbReference type="Google" id="ProtNLM"/>
    </source>
</evidence>
<evidence type="ECO:0000313" key="3">
    <source>
        <dbReference type="Proteomes" id="UP000632125"/>
    </source>
</evidence>
<proteinExistence type="predicted"/>